<evidence type="ECO:0000313" key="6">
    <source>
        <dbReference type="Proteomes" id="UP000031278"/>
    </source>
</evidence>
<dbReference type="EMBL" id="JWLZ01000189">
    <property type="protein sequence ID" value="KHT61841.1"/>
    <property type="molecule type" value="Genomic_DNA"/>
</dbReference>
<reference evidence="5 6" key="1">
    <citation type="submission" date="2014-12" db="EMBL/GenBank/DDBJ databases">
        <title>Genome sequencing of Photobacterium gaetbulicola AD005a.</title>
        <authorList>
            <person name="Adrian T.G.S."/>
            <person name="Chan K.G."/>
        </authorList>
    </citation>
    <scope>NUCLEOTIDE SEQUENCE [LARGE SCALE GENOMIC DNA]</scope>
    <source>
        <strain evidence="5 6">AD005a</strain>
    </source>
</reference>
<keyword evidence="2" id="KW-0238">DNA-binding</keyword>
<dbReference type="GO" id="GO:0005829">
    <property type="term" value="C:cytosol"/>
    <property type="evidence" value="ECO:0007669"/>
    <property type="project" value="TreeGrafter"/>
</dbReference>
<comment type="caution">
    <text evidence="5">The sequence shown here is derived from an EMBL/GenBank/DDBJ whole genome shotgun (WGS) entry which is preliminary data.</text>
</comment>
<evidence type="ECO:0000256" key="3">
    <source>
        <dbReference type="ARBA" id="ARBA00023163"/>
    </source>
</evidence>
<keyword evidence="1" id="KW-0805">Transcription regulation</keyword>
<dbReference type="AlphaFoldDB" id="A0A0B9GSV8"/>
<dbReference type="Proteomes" id="UP000031278">
    <property type="component" value="Unassembled WGS sequence"/>
</dbReference>
<dbReference type="PANTHER" id="PTHR47894">
    <property type="entry name" value="HTH-TYPE TRANSCRIPTIONAL REGULATOR GADX"/>
    <property type="match status" value="1"/>
</dbReference>
<gene>
    <name evidence="5" type="ORF">RJ45_20620</name>
</gene>
<dbReference type="PRINTS" id="PR00032">
    <property type="entry name" value="HTHARAC"/>
</dbReference>
<dbReference type="PANTHER" id="PTHR47894:SF1">
    <property type="entry name" value="HTH-TYPE TRANSCRIPTIONAL REGULATOR VQSM"/>
    <property type="match status" value="1"/>
</dbReference>
<feature type="domain" description="HTH araC/xylS-type" evidence="4">
    <location>
        <begin position="237"/>
        <end position="337"/>
    </location>
</feature>
<accession>A0A0B9GSV8</accession>
<dbReference type="PROSITE" id="PS01124">
    <property type="entry name" value="HTH_ARAC_FAMILY_2"/>
    <property type="match status" value="1"/>
</dbReference>
<evidence type="ECO:0000313" key="5">
    <source>
        <dbReference type="EMBL" id="KHT61841.1"/>
    </source>
</evidence>
<dbReference type="InterPro" id="IPR018060">
    <property type="entry name" value="HTH_AraC"/>
</dbReference>
<dbReference type="GO" id="GO:0003700">
    <property type="term" value="F:DNA-binding transcription factor activity"/>
    <property type="evidence" value="ECO:0007669"/>
    <property type="project" value="InterPro"/>
</dbReference>
<dbReference type="InterPro" id="IPR009057">
    <property type="entry name" value="Homeodomain-like_sf"/>
</dbReference>
<keyword evidence="3" id="KW-0804">Transcription</keyword>
<name>A0A0B9GSV8_9GAMM</name>
<evidence type="ECO:0000256" key="2">
    <source>
        <dbReference type="ARBA" id="ARBA00023125"/>
    </source>
</evidence>
<dbReference type="InterPro" id="IPR020449">
    <property type="entry name" value="Tscrpt_reg_AraC-type_HTH"/>
</dbReference>
<proteinExistence type="predicted"/>
<dbReference type="SUPFAM" id="SSF46689">
    <property type="entry name" value="Homeodomain-like"/>
    <property type="match status" value="1"/>
</dbReference>
<evidence type="ECO:0000256" key="1">
    <source>
        <dbReference type="ARBA" id="ARBA00023015"/>
    </source>
</evidence>
<dbReference type="Gene3D" id="1.10.10.60">
    <property type="entry name" value="Homeodomain-like"/>
    <property type="match status" value="1"/>
</dbReference>
<dbReference type="GO" id="GO:0000976">
    <property type="term" value="F:transcription cis-regulatory region binding"/>
    <property type="evidence" value="ECO:0007669"/>
    <property type="project" value="TreeGrafter"/>
</dbReference>
<dbReference type="SMART" id="SM00342">
    <property type="entry name" value="HTH_ARAC"/>
    <property type="match status" value="1"/>
</dbReference>
<dbReference type="Pfam" id="PF12833">
    <property type="entry name" value="HTH_18"/>
    <property type="match status" value="1"/>
</dbReference>
<protein>
    <recommendedName>
        <fullName evidence="4">HTH araC/xylS-type domain-containing protein</fullName>
    </recommendedName>
</protein>
<organism evidence="5 6">
    <name type="scientific">Photobacterium gaetbulicola</name>
    <dbReference type="NCBI Taxonomy" id="1295392"/>
    <lineage>
        <taxon>Bacteria</taxon>
        <taxon>Pseudomonadati</taxon>
        <taxon>Pseudomonadota</taxon>
        <taxon>Gammaproteobacteria</taxon>
        <taxon>Vibrionales</taxon>
        <taxon>Vibrionaceae</taxon>
        <taxon>Photobacterium</taxon>
    </lineage>
</organism>
<evidence type="ECO:0000259" key="4">
    <source>
        <dbReference type="PROSITE" id="PS01124"/>
    </source>
</evidence>
<sequence length="337" mass="38388">MPHVPCASMSIHKGWREMLQQAATQFGLEPSLYFTDNAQSERIRIRPADLRAFSSQFNQLCQDSGEPLFPAFAAKHVSPLTFSCYSLALWTANDLKTLIQDACQYCILIGSPIRLKHHKTSQGNSELWVMNLDPFNDKLKVSDRGFMMYVATLIEMIQQATGGIDSLVLKITRWPFTPQQKNNFEQLMGCHIETGSPLLKICFPPNAETIRLKGRDPDIYSATIPPLRQAVSKLENHDTILLIYKLLDNESNLKIISREKIASQMLMSVRTLNRRLAELGLNYRQVLEQYKREKALLLLNQPNINLTDIAFRLGFADLSSFSRAFKSWTGHSPTHFL</sequence>